<dbReference type="AlphaFoldDB" id="A0A0N0U764"/>
<evidence type="ECO:0000313" key="1">
    <source>
        <dbReference type="EMBL" id="KOX78824.1"/>
    </source>
</evidence>
<dbReference type="EMBL" id="KQ435719">
    <property type="protein sequence ID" value="KOX78824.1"/>
    <property type="molecule type" value="Genomic_DNA"/>
</dbReference>
<sequence>MTLKTKQRSANGHIAVSLGQKKWGKNPAKLRAKRMGLQKLDVPPFGKSGGKESTQVESLFEVQQSLSMDFLRTLKRDKVSPVFARLTEQRCKL</sequence>
<reference evidence="1 2" key="1">
    <citation type="submission" date="2015-07" db="EMBL/GenBank/DDBJ databases">
        <title>The genome of Melipona quadrifasciata.</title>
        <authorList>
            <person name="Pan H."/>
            <person name="Kapheim K."/>
        </authorList>
    </citation>
    <scope>NUCLEOTIDE SEQUENCE [LARGE SCALE GENOMIC DNA]</scope>
    <source>
        <strain evidence="1">0111107301</strain>
        <tissue evidence="1">Whole body</tissue>
    </source>
</reference>
<accession>A0A0N0U764</accession>
<keyword evidence="2" id="KW-1185">Reference proteome</keyword>
<dbReference type="Proteomes" id="UP000053105">
    <property type="component" value="Unassembled WGS sequence"/>
</dbReference>
<proteinExistence type="predicted"/>
<gene>
    <name evidence="1" type="ORF">WN51_08583</name>
</gene>
<organism evidence="1 2">
    <name type="scientific">Melipona quadrifasciata</name>
    <dbReference type="NCBI Taxonomy" id="166423"/>
    <lineage>
        <taxon>Eukaryota</taxon>
        <taxon>Metazoa</taxon>
        <taxon>Ecdysozoa</taxon>
        <taxon>Arthropoda</taxon>
        <taxon>Hexapoda</taxon>
        <taxon>Insecta</taxon>
        <taxon>Pterygota</taxon>
        <taxon>Neoptera</taxon>
        <taxon>Endopterygota</taxon>
        <taxon>Hymenoptera</taxon>
        <taxon>Apocrita</taxon>
        <taxon>Aculeata</taxon>
        <taxon>Apoidea</taxon>
        <taxon>Anthophila</taxon>
        <taxon>Apidae</taxon>
        <taxon>Melipona</taxon>
    </lineage>
</organism>
<name>A0A0N0U764_9HYME</name>
<protein>
    <submittedName>
        <fullName evidence="1">Uncharacterized protein</fullName>
    </submittedName>
</protein>
<evidence type="ECO:0000313" key="2">
    <source>
        <dbReference type="Proteomes" id="UP000053105"/>
    </source>
</evidence>